<name>A0A7S4RPL8_9STRA</name>
<dbReference type="AlphaFoldDB" id="A0A7S4RPL8"/>
<accession>A0A7S4RPL8</accession>
<organism evidence="2">
    <name type="scientific">Ditylum brightwellii</name>
    <dbReference type="NCBI Taxonomy" id="49249"/>
    <lineage>
        <taxon>Eukaryota</taxon>
        <taxon>Sar</taxon>
        <taxon>Stramenopiles</taxon>
        <taxon>Ochrophyta</taxon>
        <taxon>Bacillariophyta</taxon>
        <taxon>Mediophyceae</taxon>
        <taxon>Lithodesmiophycidae</taxon>
        <taxon>Lithodesmiales</taxon>
        <taxon>Lithodesmiaceae</taxon>
        <taxon>Ditylum</taxon>
    </lineage>
</organism>
<evidence type="ECO:0000256" key="1">
    <source>
        <dbReference type="SAM" id="MobiDB-lite"/>
    </source>
</evidence>
<reference evidence="2" key="1">
    <citation type="submission" date="2021-01" db="EMBL/GenBank/DDBJ databases">
        <authorList>
            <person name="Corre E."/>
            <person name="Pelletier E."/>
            <person name="Niang G."/>
            <person name="Scheremetjew M."/>
            <person name="Finn R."/>
            <person name="Kale V."/>
            <person name="Holt S."/>
            <person name="Cochrane G."/>
            <person name="Meng A."/>
            <person name="Brown T."/>
            <person name="Cohen L."/>
        </authorList>
    </citation>
    <scope>NUCLEOTIDE SEQUENCE</scope>
    <source>
        <strain evidence="2">GSO104</strain>
    </source>
</reference>
<proteinExistence type="predicted"/>
<evidence type="ECO:0000313" key="2">
    <source>
        <dbReference type="EMBL" id="CAE4619543.1"/>
    </source>
</evidence>
<gene>
    <name evidence="2" type="ORF">DBRI00130_LOCUS21375</name>
</gene>
<dbReference type="EMBL" id="HBNS01027158">
    <property type="protein sequence ID" value="CAE4619543.1"/>
    <property type="molecule type" value="Transcribed_RNA"/>
</dbReference>
<protein>
    <submittedName>
        <fullName evidence="2">Uncharacterized protein</fullName>
    </submittedName>
</protein>
<feature type="compositionally biased region" description="Basic residues" evidence="1">
    <location>
        <begin position="42"/>
        <end position="58"/>
    </location>
</feature>
<sequence>MSIVASKATAAAIRQHVRILTRNQQQSNAIFVRSFQSSRALSKPKKHAPPPPPPKKKSPPAAAPPKKEPIKNMDPHAMAAELIQKSPSSQRIPGTESLALLSPKQKMQNYVTAAALIAFVTSVWYYSMTAVGKASQGDEDDGLHDLEAEAMDARDDAGVRDKERKEAEKLVQLERAVVELEEEESGGELVSVEDVGELLLQGVSSGEHPTEAEVFGGEVVEKKVDGGRPLWKKIVFFWRRQ</sequence>
<feature type="region of interest" description="Disordered" evidence="1">
    <location>
        <begin position="32"/>
        <end position="72"/>
    </location>
</feature>